<sequence>MGISLYDLKVIGGLPILGLQYDEYIPLNEELCREDLYPLNVELLRIHTQLYIFHKKGQVFCNHWVEHFFRGEAVYGATGNGKNIIAKQVAETRKLPLNISHEGQLAALLAFWLSHFVMPTNKAIRPECFYMESLMARGLKVSLAPAILSVIYHALGLVATHPRAPGLANACLPIHYVLGRLGKHILDLTTR</sequence>
<name>A0A6J5WF68_PRUAR</name>
<evidence type="ECO:0000313" key="3">
    <source>
        <dbReference type="Proteomes" id="UP000507245"/>
    </source>
</evidence>
<accession>A0A6J5WF68</accession>
<evidence type="ECO:0000259" key="1">
    <source>
        <dbReference type="Pfam" id="PF10536"/>
    </source>
</evidence>
<dbReference type="Pfam" id="PF10536">
    <property type="entry name" value="PMD"/>
    <property type="match status" value="1"/>
</dbReference>
<dbReference type="AlphaFoldDB" id="A0A6J5WF68"/>
<reference evidence="3" key="1">
    <citation type="journal article" date="2020" name="Genome Biol.">
        <title>Gamete binning: chromosome-level and haplotype-resolved genome assembly enabled by high-throughput single-cell sequencing of gamete genomes.</title>
        <authorList>
            <person name="Campoy J.A."/>
            <person name="Sun H."/>
            <person name="Goel M."/>
            <person name="Jiao W.-B."/>
            <person name="Folz-Donahue K."/>
            <person name="Wang N."/>
            <person name="Rubio M."/>
            <person name="Liu C."/>
            <person name="Kukat C."/>
            <person name="Ruiz D."/>
            <person name="Huettel B."/>
            <person name="Schneeberger K."/>
        </authorList>
    </citation>
    <scope>NUCLEOTIDE SEQUENCE [LARGE SCALE GENOMIC DNA]</scope>
    <source>
        <strain evidence="3">cv. Rojo Pasion</strain>
    </source>
</reference>
<dbReference type="InterPro" id="IPR019557">
    <property type="entry name" value="AminoTfrase-like_pln_mobile"/>
</dbReference>
<dbReference type="EMBL" id="CAEKKB010000002">
    <property type="protein sequence ID" value="CAB4299031.1"/>
    <property type="molecule type" value="Genomic_DNA"/>
</dbReference>
<protein>
    <recommendedName>
        <fullName evidence="1">Aminotransferase-like plant mobile domain-containing protein</fullName>
    </recommendedName>
</protein>
<dbReference type="OrthoDB" id="1194411at2759"/>
<gene>
    <name evidence="2" type="ORF">ORAREDHAP_LOCUS12293</name>
</gene>
<dbReference type="Proteomes" id="UP000507245">
    <property type="component" value="Unassembled WGS sequence"/>
</dbReference>
<feature type="domain" description="Aminotransferase-like plant mobile" evidence="1">
    <location>
        <begin position="1"/>
        <end position="161"/>
    </location>
</feature>
<evidence type="ECO:0000313" key="2">
    <source>
        <dbReference type="EMBL" id="CAB4299031.1"/>
    </source>
</evidence>
<keyword evidence="3" id="KW-1185">Reference proteome</keyword>
<proteinExistence type="predicted"/>
<organism evidence="2 3">
    <name type="scientific">Prunus armeniaca</name>
    <name type="common">Apricot</name>
    <name type="synonym">Armeniaca vulgaris</name>
    <dbReference type="NCBI Taxonomy" id="36596"/>
    <lineage>
        <taxon>Eukaryota</taxon>
        <taxon>Viridiplantae</taxon>
        <taxon>Streptophyta</taxon>
        <taxon>Embryophyta</taxon>
        <taxon>Tracheophyta</taxon>
        <taxon>Spermatophyta</taxon>
        <taxon>Magnoliopsida</taxon>
        <taxon>eudicotyledons</taxon>
        <taxon>Gunneridae</taxon>
        <taxon>Pentapetalae</taxon>
        <taxon>rosids</taxon>
        <taxon>fabids</taxon>
        <taxon>Rosales</taxon>
        <taxon>Rosaceae</taxon>
        <taxon>Amygdaloideae</taxon>
        <taxon>Amygdaleae</taxon>
        <taxon>Prunus</taxon>
    </lineage>
</organism>